<dbReference type="Proteomes" id="UP000319578">
    <property type="component" value="Unassembled WGS sequence"/>
</dbReference>
<name>A0A0K9YX16_9BACL</name>
<protein>
    <submittedName>
        <fullName evidence="11">2-keto-3-deoxygluconate permease</fullName>
    </submittedName>
</protein>
<dbReference type="AlphaFoldDB" id="A0A0K9YX16"/>
<dbReference type="Proteomes" id="UP000036834">
    <property type="component" value="Unassembled WGS sequence"/>
</dbReference>
<feature type="transmembrane region" description="Helical" evidence="9">
    <location>
        <begin position="65"/>
        <end position="85"/>
    </location>
</feature>
<reference evidence="12" key="1">
    <citation type="submission" date="2015-07" db="EMBL/GenBank/DDBJ databases">
        <title>Genome sequencing project for genomic taxonomy and phylogenomics of Bacillus-like bacteria.</title>
        <authorList>
            <person name="Liu B."/>
            <person name="Wang J."/>
            <person name="Zhu Y."/>
            <person name="Liu G."/>
            <person name="Chen Q."/>
            <person name="Chen Z."/>
            <person name="Lan J."/>
            <person name="Che J."/>
            <person name="Ge C."/>
            <person name="Shi H."/>
            <person name="Pan Z."/>
            <person name="Liu X."/>
        </authorList>
    </citation>
    <scope>NUCLEOTIDE SEQUENCE [LARGE SCALE GENOMIC DNA]</scope>
    <source>
        <strain evidence="12">DSM 9887</strain>
    </source>
</reference>
<evidence type="ECO:0000313" key="11">
    <source>
        <dbReference type="EMBL" id="KNB73228.1"/>
    </source>
</evidence>
<dbReference type="RefSeq" id="WP_049737221.1">
    <property type="nucleotide sequence ID" value="NZ_BJON01000008.1"/>
</dbReference>
<dbReference type="Pfam" id="PF03812">
    <property type="entry name" value="KdgT"/>
    <property type="match status" value="1"/>
</dbReference>
<sequence>MQIKKAIEKVPGGLMVVPLLFGALLNTVDQMHIPVVMDVLQSIGVAPTKDGHYELLRIGGFAEALFKNSAIALIALFLFCCGSQMNLRVGGKALKKGVLLTASKYFTGVGVGFLWGYLSGDMMNGFLGLSALAIIAAMTNGNGGMYAALTSQYGNRSDVGAVAVLSLNDGPFFTLMALGMLGANFPVIAFIAVLLPIGIGMLLGNLDPDIREFLKPGEFLPVPFFAFALGAGMDFATFLKMEVLLAGLALGLMTTILTGFTGMVVFKIFREKSQIAPISEASTAGNAVGTPAAIAAAAVVASGSGMMSAADAQAYQDLVQIATAQISISTLTTAILCPIAVIIIDKWQKKRGIDGKSEEHTPGKPINV</sequence>
<evidence type="ECO:0000313" key="12">
    <source>
        <dbReference type="Proteomes" id="UP000036834"/>
    </source>
</evidence>
<keyword evidence="13" id="KW-1185">Reference proteome</keyword>
<evidence type="ECO:0000256" key="6">
    <source>
        <dbReference type="ARBA" id="ARBA00022847"/>
    </source>
</evidence>
<keyword evidence="2" id="KW-0813">Transport</keyword>
<comment type="caution">
    <text evidence="11">The sequence shown here is derived from an EMBL/GenBank/DDBJ whole genome shotgun (WGS) entry which is preliminary data.</text>
</comment>
<feature type="transmembrane region" description="Helical" evidence="9">
    <location>
        <begin position="287"/>
        <end position="310"/>
    </location>
</feature>
<keyword evidence="5 9" id="KW-0812">Transmembrane</keyword>
<evidence type="ECO:0000256" key="2">
    <source>
        <dbReference type="ARBA" id="ARBA00022448"/>
    </source>
</evidence>
<evidence type="ECO:0000313" key="10">
    <source>
        <dbReference type="EMBL" id="GED68416.1"/>
    </source>
</evidence>
<dbReference type="GO" id="GO:0015649">
    <property type="term" value="F:2-keto-3-deoxygluconate:proton symporter activity"/>
    <property type="evidence" value="ECO:0007669"/>
    <property type="project" value="InterPro"/>
</dbReference>
<feature type="transmembrane region" description="Helical" evidence="9">
    <location>
        <begin position="218"/>
        <end position="238"/>
    </location>
</feature>
<reference evidence="11" key="2">
    <citation type="submission" date="2015-07" db="EMBL/GenBank/DDBJ databases">
        <title>MeaNS - Measles Nucleotide Surveillance Program.</title>
        <authorList>
            <person name="Tran T."/>
            <person name="Druce J."/>
        </authorList>
    </citation>
    <scope>NUCLEOTIDE SEQUENCE</scope>
    <source>
        <strain evidence="11">DSM 9887</strain>
    </source>
</reference>
<keyword evidence="8 9" id="KW-0472">Membrane</keyword>
<comment type="similarity">
    <text evidence="1">Belongs to the KdgT transporter family.</text>
</comment>
<feature type="transmembrane region" description="Helical" evidence="9">
    <location>
        <begin position="322"/>
        <end position="344"/>
    </location>
</feature>
<keyword evidence="3" id="KW-1003">Cell membrane</keyword>
<organism evidence="11 12">
    <name type="scientific">Brevibacillus reuszeri</name>
    <dbReference type="NCBI Taxonomy" id="54915"/>
    <lineage>
        <taxon>Bacteria</taxon>
        <taxon>Bacillati</taxon>
        <taxon>Bacillota</taxon>
        <taxon>Bacilli</taxon>
        <taxon>Bacillales</taxon>
        <taxon>Paenibacillaceae</taxon>
        <taxon>Brevibacillus</taxon>
    </lineage>
</organism>
<proteinExistence type="inferred from homology"/>
<evidence type="ECO:0000256" key="5">
    <source>
        <dbReference type="ARBA" id="ARBA00022692"/>
    </source>
</evidence>
<evidence type="ECO:0000313" key="13">
    <source>
        <dbReference type="Proteomes" id="UP000319578"/>
    </source>
</evidence>
<keyword evidence="4" id="KW-0762">Sugar transport</keyword>
<feature type="transmembrane region" description="Helical" evidence="9">
    <location>
        <begin position="97"/>
        <end position="118"/>
    </location>
</feature>
<feature type="transmembrane region" description="Helical" evidence="9">
    <location>
        <begin position="187"/>
        <end position="206"/>
    </location>
</feature>
<feature type="transmembrane region" description="Helical" evidence="9">
    <location>
        <begin position="124"/>
        <end position="149"/>
    </location>
</feature>
<dbReference type="OrthoDB" id="2833at2"/>
<evidence type="ECO:0000256" key="9">
    <source>
        <dbReference type="SAM" id="Phobius"/>
    </source>
</evidence>
<evidence type="ECO:0000256" key="1">
    <source>
        <dbReference type="ARBA" id="ARBA00006430"/>
    </source>
</evidence>
<gene>
    <name evidence="10" type="primary">kdgT1</name>
    <name evidence="11" type="ORF">ADS79_04460</name>
    <name evidence="10" type="ORF">BRE01_21180</name>
</gene>
<keyword evidence="6" id="KW-0769">Symport</keyword>
<dbReference type="PATRIC" id="fig|54915.3.peg.6282"/>
<dbReference type="GO" id="GO:0016020">
    <property type="term" value="C:membrane"/>
    <property type="evidence" value="ECO:0007669"/>
    <property type="project" value="InterPro"/>
</dbReference>
<dbReference type="InterPro" id="IPR004684">
    <property type="entry name" value="2keto-3dGluconate_permease"/>
</dbReference>
<evidence type="ECO:0000256" key="4">
    <source>
        <dbReference type="ARBA" id="ARBA00022597"/>
    </source>
</evidence>
<reference evidence="10 13" key="3">
    <citation type="submission" date="2019-06" db="EMBL/GenBank/DDBJ databases">
        <title>Whole genome shotgun sequence of Brevibacillus reuszeri NBRC 15719.</title>
        <authorList>
            <person name="Hosoyama A."/>
            <person name="Uohara A."/>
            <person name="Ohji S."/>
            <person name="Ichikawa N."/>
        </authorList>
    </citation>
    <scope>NUCLEOTIDE SEQUENCE [LARGE SCALE GENOMIC DNA]</scope>
    <source>
        <strain evidence="10 13">NBRC 15719</strain>
    </source>
</reference>
<evidence type="ECO:0000256" key="8">
    <source>
        <dbReference type="ARBA" id="ARBA00023136"/>
    </source>
</evidence>
<accession>A0A0K9YX16</accession>
<evidence type="ECO:0000256" key="3">
    <source>
        <dbReference type="ARBA" id="ARBA00022475"/>
    </source>
</evidence>
<dbReference type="STRING" id="54915.ADS79_04460"/>
<evidence type="ECO:0000256" key="7">
    <source>
        <dbReference type="ARBA" id="ARBA00022989"/>
    </source>
</evidence>
<dbReference type="EMBL" id="LGIQ01000005">
    <property type="protein sequence ID" value="KNB73228.1"/>
    <property type="molecule type" value="Genomic_DNA"/>
</dbReference>
<keyword evidence="7 9" id="KW-1133">Transmembrane helix</keyword>
<feature type="transmembrane region" description="Helical" evidence="9">
    <location>
        <begin position="244"/>
        <end position="266"/>
    </location>
</feature>
<dbReference type="EMBL" id="BJON01000008">
    <property type="protein sequence ID" value="GED68416.1"/>
    <property type="molecule type" value="Genomic_DNA"/>
</dbReference>